<comment type="similarity">
    <text evidence="2">Belongs to the FliJ family.</text>
</comment>
<dbReference type="EMBL" id="RJUL01000009">
    <property type="protein sequence ID" value="ROQ22584.1"/>
    <property type="molecule type" value="Genomic_DNA"/>
</dbReference>
<feature type="coiled-coil region" evidence="11">
    <location>
        <begin position="9"/>
        <end position="43"/>
    </location>
</feature>
<accession>A0A3N1NS06</accession>
<dbReference type="Proteomes" id="UP000268033">
    <property type="component" value="Unassembled WGS sequence"/>
</dbReference>
<proteinExistence type="inferred from homology"/>
<organism evidence="12 13">
    <name type="scientific">Gallaecimonas pentaromativorans</name>
    <dbReference type="NCBI Taxonomy" id="584787"/>
    <lineage>
        <taxon>Bacteria</taxon>
        <taxon>Pseudomonadati</taxon>
        <taxon>Pseudomonadota</taxon>
        <taxon>Gammaproteobacteria</taxon>
        <taxon>Enterobacterales</taxon>
        <taxon>Gallaecimonadaceae</taxon>
        <taxon>Gallaecimonas</taxon>
    </lineage>
</organism>
<keyword evidence="10" id="KW-1006">Bacterial flagellum protein export</keyword>
<keyword evidence="6" id="KW-0145">Chemotaxis</keyword>
<keyword evidence="13" id="KW-1185">Reference proteome</keyword>
<keyword evidence="4" id="KW-0813">Transport</keyword>
<dbReference type="GO" id="GO:0005886">
    <property type="term" value="C:plasma membrane"/>
    <property type="evidence" value="ECO:0007669"/>
    <property type="project" value="UniProtKB-SubCell"/>
</dbReference>
<dbReference type="NCBIfam" id="TIGR02473">
    <property type="entry name" value="flagell_FliJ"/>
    <property type="match status" value="1"/>
</dbReference>
<comment type="caution">
    <text evidence="12">The sequence shown here is derived from an EMBL/GenBank/DDBJ whole genome shotgun (WGS) entry which is preliminary data.</text>
</comment>
<dbReference type="GO" id="GO:0044781">
    <property type="term" value="P:bacterial-type flagellum organization"/>
    <property type="evidence" value="ECO:0007669"/>
    <property type="project" value="UniProtKB-KW"/>
</dbReference>
<keyword evidence="12" id="KW-0969">Cilium</keyword>
<dbReference type="PANTHER" id="PTHR38786:SF1">
    <property type="entry name" value="FLAGELLAR FLIJ PROTEIN"/>
    <property type="match status" value="1"/>
</dbReference>
<keyword evidence="7" id="KW-1005">Bacterial flagellum biogenesis</keyword>
<keyword evidence="11" id="KW-0175">Coiled coil</keyword>
<evidence type="ECO:0000256" key="4">
    <source>
        <dbReference type="ARBA" id="ARBA00022448"/>
    </source>
</evidence>
<evidence type="ECO:0000313" key="13">
    <source>
        <dbReference type="Proteomes" id="UP000268033"/>
    </source>
</evidence>
<evidence type="ECO:0000256" key="3">
    <source>
        <dbReference type="ARBA" id="ARBA00020392"/>
    </source>
</evidence>
<evidence type="ECO:0000313" key="12">
    <source>
        <dbReference type="EMBL" id="ROQ22584.1"/>
    </source>
</evidence>
<dbReference type="Gene3D" id="1.10.287.1700">
    <property type="match status" value="1"/>
</dbReference>
<dbReference type="GO" id="GO:0071973">
    <property type="term" value="P:bacterial-type flagellum-dependent cell motility"/>
    <property type="evidence" value="ECO:0007669"/>
    <property type="project" value="InterPro"/>
</dbReference>
<gene>
    <name evidence="12" type="ORF">EDC28_10970</name>
</gene>
<evidence type="ECO:0000256" key="2">
    <source>
        <dbReference type="ARBA" id="ARBA00010004"/>
    </source>
</evidence>
<keyword evidence="12" id="KW-0966">Cell projection</keyword>
<keyword evidence="12" id="KW-0282">Flagellum</keyword>
<dbReference type="STRING" id="584787.GCA_001247655_01435"/>
<reference evidence="12 13" key="1">
    <citation type="submission" date="2018-11" db="EMBL/GenBank/DDBJ databases">
        <title>Genomic Encyclopedia of Type Strains, Phase IV (KMG-IV): sequencing the most valuable type-strain genomes for metagenomic binning, comparative biology and taxonomic classification.</title>
        <authorList>
            <person name="Goeker M."/>
        </authorList>
    </citation>
    <scope>NUCLEOTIDE SEQUENCE [LARGE SCALE GENOMIC DNA]</scope>
    <source>
        <strain evidence="12 13">DSM 21945</strain>
    </source>
</reference>
<dbReference type="Pfam" id="PF02050">
    <property type="entry name" value="FliJ"/>
    <property type="match status" value="1"/>
</dbReference>
<keyword evidence="5" id="KW-1003">Cell membrane</keyword>
<dbReference type="GO" id="GO:0009288">
    <property type="term" value="C:bacterial-type flagellum"/>
    <property type="evidence" value="ECO:0007669"/>
    <property type="project" value="InterPro"/>
</dbReference>
<dbReference type="InterPro" id="IPR052570">
    <property type="entry name" value="FliJ"/>
</dbReference>
<evidence type="ECO:0000256" key="11">
    <source>
        <dbReference type="SAM" id="Coils"/>
    </source>
</evidence>
<dbReference type="InterPro" id="IPR012823">
    <property type="entry name" value="Flagell_FliJ"/>
</dbReference>
<keyword evidence="9" id="KW-0472">Membrane</keyword>
<evidence type="ECO:0000256" key="5">
    <source>
        <dbReference type="ARBA" id="ARBA00022475"/>
    </source>
</evidence>
<protein>
    <recommendedName>
        <fullName evidence="3">Flagellar FliJ protein</fullName>
    </recommendedName>
</protein>
<evidence type="ECO:0000256" key="7">
    <source>
        <dbReference type="ARBA" id="ARBA00022795"/>
    </source>
</evidence>
<evidence type="ECO:0000256" key="8">
    <source>
        <dbReference type="ARBA" id="ARBA00022927"/>
    </source>
</evidence>
<keyword evidence="8" id="KW-0653">Protein transport</keyword>
<evidence type="ECO:0000256" key="1">
    <source>
        <dbReference type="ARBA" id="ARBA00004413"/>
    </source>
</evidence>
<comment type="subcellular location">
    <subcellularLocation>
        <location evidence="1">Cell membrane</location>
        <topology evidence="1">Peripheral membrane protein</topology>
        <orientation evidence="1">Cytoplasmic side</orientation>
    </subcellularLocation>
</comment>
<evidence type="ECO:0000256" key="6">
    <source>
        <dbReference type="ARBA" id="ARBA00022500"/>
    </source>
</evidence>
<evidence type="ECO:0000256" key="9">
    <source>
        <dbReference type="ARBA" id="ARBA00023136"/>
    </source>
</evidence>
<dbReference type="InterPro" id="IPR053716">
    <property type="entry name" value="Flag_assembly_chemotaxis_eff"/>
</dbReference>
<sequence length="145" mass="16299">MSKALELVLDQRKQQEDRALAQLAQARQALAQLQGKLNTLQNYRNGYLKEMQQKAGVGLTAVNMVHYQRFVARLDSGLADLQGQLVQHQQAVASREQAWRVARQDTKAIDLLLERKAQDAAVAAQRREQRELDDLVGRKVGTPIA</sequence>
<dbReference type="AlphaFoldDB" id="A0A3N1NS06"/>
<evidence type="ECO:0000256" key="10">
    <source>
        <dbReference type="ARBA" id="ARBA00023225"/>
    </source>
</evidence>
<dbReference type="PANTHER" id="PTHR38786">
    <property type="entry name" value="FLAGELLAR FLIJ PROTEIN"/>
    <property type="match status" value="1"/>
</dbReference>
<dbReference type="GO" id="GO:0006935">
    <property type="term" value="P:chemotaxis"/>
    <property type="evidence" value="ECO:0007669"/>
    <property type="project" value="UniProtKB-KW"/>
</dbReference>
<dbReference type="OrthoDB" id="7063004at2"/>
<dbReference type="RefSeq" id="WP_050660313.1">
    <property type="nucleotide sequence ID" value="NZ_JBLXAC010000003.1"/>
</dbReference>
<name>A0A3N1NS06_9GAMM</name>
<dbReference type="GO" id="GO:0015031">
    <property type="term" value="P:protein transport"/>
    <property type="evidence" value="ECO:0007669"/>
    <property type="project" value="UniProtKB-KW"/>
</dbReference>